<gene>
    <name evidence="2" type="ORF">AOG27_04885</name>
</gene>
<dbReference type="STRING" id="570156.AOG27_04885"/>
<dbReference type="Proteomes" id="UP000050378">
    <property type="component" value="Unassembled WGS sequence"/>
</dbReference>
<sequence>MNYLLRLCILLLLTGCNSAEEEVFDEDDLYQGVYESDYYVYNFSEYPVDFYMMNLRNNTPTSAIYKEQNFQQSIDGYGGFEKLNFKRSVVGKVGFAAFYDAEIKAHLQKWVVSDIANYVIIYMDGETLKLAFLARTEAVDSGDYPVVRLVSFIGNTNYSYKLANSELTEATATAYIPLTHCASDLQIAGFEFDFCNLEQRGYLIVLLPNEQLAIIKE</sequence>
<evidence type="ECO:0000256" key="1">
    <source>
        <dbReference type="SAM" id="SignalP"/>
    </source>
</evidence>
<keyword evidence="1" id="KW-0732">Signal</keyword>
<dbReference type="AlphaFoldDB" id="A0A0N8HKX5"/>
<reference evidence="2 3" key="1">
    <citation type="submission" date="2015-09" db="EMBL/GenBank/DDBJ databases">
        <title>Draft Genome Sequence of Pseudoalteromonas lipolytica UCD-48B.</title>
        <authorList>
            <person name="Krusor M."/>
            <person name="Coil D.A."/>
            <person name="Lang J.M."/>
            <person name="Eisen J.A."/>
            <person name="Alexiev A."/>
        </authorList>
    </citation>
    <scope>NUCLEOTIDE SEQUENCE [LARGE SCALE GENOMIC DNA]</scope>
    <source>
        <strain evidence="2 3">UCD-48B</strain>
    </source>
</reference>
<dbReference type="PATRIC" id="fig|570156.3.peg.966"/>
<dbReference type="OrthoDB" id="9867481at2"/>
<dbReference type="RefSeq" id="WP_054551859.1">
    <property type="nucleotide sequence ID" value="NZ_LJTC01000002.1"/>
</dbReference>
<evidence type="ECO:0000313" key="2">
    <source>
        <dbReference type="EMBL" id="KPM85096.1"/>
    </source>
</evidence>
<dbReference type="EMBL" id="LJTC01000002">
    <property type="protein sequence ID" value="KPM85096.1"/>
    <property type="molecule type" value="Genomic_DNA"/>
</dbReference>
<proteinExistence type="predicted"/>
<name>A0A0N8HKX5_9GAMM</name>
<comment type="caution">
    <text evidence="2">The sequence shown here is derived from an EMBL/GenBank/DDBJ whole genome shotgun (WGS) entry which is preliminary data.</text>
</comment>
<accession>A0A0N8HKX5</accession>
<feature type="chain" id="PRO_5006026611" description="Lipoprotein" evidence="1">
    <location>
        <begin position="20"/>
        <end position="217"/>
    </location>
</feature>
<feature type="signal peptide" evidence="1">
    <location>
        <begin position="1"/>
        <end position="19"/>
    </location>
</feature>
<organism evidence="2 3">
    <name type="scientific">Pseudoalteromonas lipolytica</name>
    <dbReference type="NCBI Taxonomy" id="570156"/>
    <lineage>
        <taxon>Bacteria</taxon>
        <taxon>Pseudomonadati</taxon>
        <taxon>Pseudomonadota</taxon>
        <taxon>Gammaproteobacteria</taxon>
        <taxon>Alteromonadales</taxon>
        <taxon>Pseudoalteromonadaceae</taxon>
        <taxon>Pseudoalteromonas</taxon>
    </lineage>
</organism>
<dbReference type="GeneID" id="29844418"/>
<evidence type="ECO:0000313" key="3">
    <source>
        <dbReference type="Proteomes" id="UP000050378"/>
    </source>
</evidence>
<protein>
    <recommendedName>
        <fullName evidence="4">Lipoprotein</fullName>
    </recommendedName>
</protein>
<evidence type="ECO:0008006" key="4">
    <source>
        <dbReference type="Google" id="ProtNLM"/>
    </source>
</evidence>